<dbReference type="InterPro" id="IPR011990">
    <property type="entry name" value="TPR-like_helical_dom_sf"/>
</dbReference>
<dbReference type="PANTHER" id="PTHR45783">
    <property type="entry name" value="KINESIN LIGHT CHAIN"/>
    <property type="match status" value="1"/>
</dbReference>
<dbReference type="InterPro" id="IPR019734">
    <property type="entry name" value="TPR_rpt"/>
</dbReference>
<keyword evidence="8" id="KW-0505">Motor protein</keyword>
<keyword evidence="6 10" id="KW-0802">TPR repeat</keyword>
<dbReference type="Pfam" id="PF13424">
    <property type="entry name" value="TPR_12"/>
    <property type="match status" value="6"/>
</dbReference>
<feature type="repeat" description="TPR" evidence="10">
    <location>
        <begin position="1201"/>
        <end position="1234"/>
    </location>
</feature>
<keyword evidence="9" id="KW-0206">Cytoskeleton</keyword>
<organism evidence="12 13">
    <name type="scientific">Zhongshania borealis</name>
    <dbReference type="NCBI Taxonomy" id="889488"/>
    <lineage>
        <taxon>Bacteria</taxon>
        <taxon>Pseudomonadati</taxon>
        <taxon>Pseudomonadota</taxon>
        <taxon>Gammaproteobacteria</taxon>
        <taxon>Cellvibrionales</taxon>
        <taxon>Spongiibacteraceae</taxon>
        <taxon>Zhongshania</taxon>
    </lineage>
</organism>
<dbReference type="PROSITE" id="PS50005">
    <property type="entry name" value="TPR"/>
    <property type="match status" value="2"/>
</dbReference>
<comment type="similarity">
    <text evidence="2">Belongs to the kinesin light chain family.</text>
</comment>
<evidence type="ECO:0000313" key="12">
    <source>
        <dbReference type="EMBL" id="GAA4081999.1"/>
    </source>
</evidence>
<evidence type="ECO:0000256" key="5">
    <source>
        <dbReference type="ARBA" id="ARBA00022737"/>
    </source>
</evidence>
<keyword evidence="3" id="KW-0963">Cytoplasm</keyword>
<dbReference type="Proteomes" id="UP001500392">
    <property type="component" value="Unassembled WGS sequence"/>
</dbReference>
<dbReference type="EMBL" id="BAABDM010000001">
    <property type="protein sequence ID" value="GAA4081999.1"/>
    <property type="molecule type" value="Genomic_DNA"/>
</dbReference>
<protein>
    <recommendedName>
        <fullName evidence="11">DUF4062 domain-containing protein</fullName>
    </recommendedName>
</protein>
<evidence type="ECO:0000256" key="8">
    <source>
        <dbReference type="ARBA" id="ARBA00023175"/>
    </source>
</evidence>
<evidence type="ECO:0000256" key="9">
    <source>
        <dbReference type="ARBA" id="ARBA00023212"/>
    </source>
</evidence>
<proteinExistence type="inferred from homology"/>
<evidence type="ECO:0000256" key="6">
    <source>
        <dbReference type="ARBA" id="ARBA00022803"/>
    </source>
</evidence>
<dbReference type="InterPro" id="IPR025139">
    <property type="entry name" value="DUF4062"/>
</dbReference>
<keyword evidence="4" id="KW-0493">Microtubule</keyword>
<gene>
    <name evidence="12" type="ORF">GCM10022414_00470</name>
</gene>
<evidence type="ECO:0000313" key="13">
    <source>
        <dbReference type="Proteomes" id="UP001500392"/>
    </source>
</evidence>
<dbReference type="RefSeq" id="WP_344931600.1">
    <property type="nucleotide sequence ID" value="NZ_BAABDM010000001.1"/>
</dbReference>
<comment type="subcellular location">
    <subcellularLocation>
        <location evidence="1">Cytoplasm</location>
        <location evidence="1">Cytoskeleton</location>
    </subcellularLocation>
</comment>
<keyword evidence="7" id="KW-0175">Coiled coil</keyword>
<dbReference type="Pfam" id="PF13374">
    <property type="entry name" value="TPR_10"/>
    <property type="match status" value="1"/>
</dbReference>
<reference evidence="13" key="1">
    <citation type="journal article" date="2019" name="Int. J. Syst. Evol. Microbiol.">
        <title>The Global Catalogue of Microorganisms (GCM) 10K type strain sequencing project: providing services to taxonomists for standard genome sequencing and annotation.</title>
        <authorList>
            <consortium name="The Broad Institute Genomics Platform"/>
            <consortium name="The Broad Institute Genome Sequencing Center for Infectious Disease"/>
            <person name="Wu L."/>
            <person name="Ma J."/>
        </authorList>
    </citation>
    <scope>NUCLEOTIDE SEQUENCE [LARGE SCALE GENOMIC DNA]</scope>
    <source>
        <strain evidence="13">JCM 17304</strain>
    </source>
</reference>
<dbReference type="Pfam" id="PF13271">
    <property type="entry name" value="DUF4062"/>
    <property type="match status" value="1"/>
</dbReference>
<comment type="caution">
    <text evidence="12">The sequence shown here is derived from an EMBL/GenBank/DDBJ whole genome shotgun (WGS) entry which is preliminary data.</text>
</comment>
<sequence>MSAWISGDDSKYLQREIRVFLSSTFKDMNKERNYLVKHVFPEVRQKCAERGVGFTEIDLRWGITEEAAKSGETTAICLREIDRCRDFPPFFIGFLGERYGWIPKEKDMIKYLGSRQDDEYYRAIADGLHQGISVTELEIQHGVLSSDAEGIFYFRDPALTEEIYSISAVKDKKDFYDAPGELLERLKEEIRRSESGKLKLDGYTSVEQFGDDVKAELLSALDMRYPEGDLSPLEQLLLPQKIFARSRLQAYIPLHSGRKELLEYCQRRQSGEEKRNLLLTAESGQGKSAFMADLARFVPQELGGDSVKVVDLYAGVEGCSSLTQWRGTVQSILGLSSDGQSGVPTLDMDAVDEDRQWIQFAEMLQSWCSDHPGQTLVLLLDAVNQLVDGDSALQRLQGLSWPKDCLCVASATPQKNVSSLWCAYALQSLTEVQRGMLINDYCDEYSKKLPQENVQALATHEACQNPLYLKVVLEQLRTYFTSHSLENDIEKWLSCGDLITLFTEVIVQLNDEMSDDDHPNLISDLCGYLAASRAGFDENQLSVLLAAESDFCDEDGIGRLSRLKLSSILGVLNPLILRSQGRESLMHASFVQAALKNSDEKCVRQKIVKFFGGDFAQAVSERCYQYTQLAKLIPGADEYKEELVQLLGSIRDASKVLGVDKGVLQESLLLLGARQEGLWTRNLIQRWGAVPDVDFKSEGERLIGFFRDQYFPILAIFLQGTLVALLRQNSKRVEITTLGYHLNSLALLYQQQNQPDKSLPLLMEALEIHRASLPVGHSNIAIGLSNLASLYDDQNQPDKSLPLYVEALEILRASLPAGHPTIAIGLSNLAVLYQQQNQPDKALPLLTEALEVYRASLPAGHPTIANGLSNLALLYEQQNQPDKALLLSTEALEVFRASLPAGHPTIAIGLNNLALLYRQQNQPDKTLPLFTEALEIHRASLPAGHPTIAIGLNNLAIIYNDQNQPDKALPLYTEALEIRRASLPAGHPDIAISLNNLAQFYQQQNEPDKALPLCVEALEIRRASLPAGHPGIAGSLNSLALLYKQQNQPDKALPLLMEALEIYRASLPAGHPTIAISLNNLAVFYDDQNKPDKALPLYVEALKIRRASLPAGHPSIAIGLNNLALFYQQQNQPDKALPLCVEALEIYRASLPAGHPSIASGLNNLAFLYQQQNQPDKAVPLFTEALEIRRASLPAGHPTIAISLNNLAALYQQQNQPDKAVPLFVEALEIRRASLPAGHPDIAASLNSLAFLYQQQNQPDRALPLFVEALEIYRASLPADHPEIAMIVKKIANIHR</sequence>
<name>A0ABP7W6B4_9GAMM</name>
<evidence type="ECO:0000259" key="11">
    <source>
        <dbReference type="Pfam" id="PF13271"/>
    </source>
</evidence>
<feature type="repeat" description="TPR" evidence="10">
    <location>
        <begin position="1159"/>
        <end position="1192"/>
    </location>
</feature>
<keyword evidence="13" id="KW-1185">Reference proteome</keyword>
<dbReference type="PRINTS" id="PR00381">
    <property type="entry name" value="KINESINLIGHT"/>
</dbReference>
<evidence type="ECO:0000256" key="10">
    <source>
        <dbReference type="PROSITE-ProRule" id="PRU00339"/>
    </source>
</evidence>
<feature type="domain" description="DUF4062" evidence="11">
    <location>
        <begin position="18"/>
        <end position="106"/>
    </location>
</feature>
<keyword evidence="5" id="KW-0677">Repeat</keyword>
<accession>A0ABP7W6B4</accession>
<dbReference type="SMART" id="SM00028">
    <property type="entry name" value="TPR"/>
    <property type="match status" value="13"/>
</dbReference>
<evidence type="ECO:0000256" key="1">
    <source>
        <dbReference type="ARBA" id="ARBA00004245"/>
    </source>
</evidence>
<evidence type="ECO:0000256" key="4">
    <source>
        <dbReference type="ARBA" id="ARBA00022701"/>
    </source>
</evidence>
<dbReference type="SUPFAM" id="SSF52540">
    <property type="entry name" value="P-loop containing nucleoside triphosphate hydrolases"/>
    <property type="match status" value="1"/>
</dbReference>
<evidence type="ECO:0000256" key="2">
    <source>
        <dbReference type="ARBA" id="ARBA00009622"/>
    </source>
</evidence>
<dbReference type="SUPFAM" id="SSF48452">
    <property type="entry name" value="TPR-like"/>
    <property type="match status" value="3"/>
</dbReference>
<dbReference type="InterPro" id="IPR027417">
    <property type="entry name" value="P-loop_NTPase"/>
</dbReference>
<evidence type="ECO:0000256" key="3">
    <source>
        <dbReference type="ARBA" id="ARBA00022490"/>
    </source>
</evidence>
<evidence type="ECO:0000256" key="7">
    <source>
        <dbReference type="ARBA" id="ARBA00023054"/>
    </source>
</evidence>
<dbReference type="InterPro" id="IPR002151">
    <property type="entry name" value="Kinesin_light"/>
</dbReference>
<dbReference type="Gene3D" id="1.25.40.10">
    <property type="entry name" value="Tetratricopeptide repeat domain"/>
    <property type="match status" value="4"/>
</dbReference>
<dbReference type="PANTHER" id="PTHR45783:SF3">
    <property type="entry name" value="KINESIN LIGHT CHAIN"/>
    <property type="match status" value="1"/>
</dbReference>